<protein>
    <submittedName>
        <fullName evidence="2">Uncharacterized protein</fullName>
    </submittedName>
</protein>
<comment type="caution">
    <text evidence="2">The sequence shown here is derived from an EMBL/GenBank/DDBJ whole genome shotgun (WGS) entry which is preliminary data.</text>
</comment>
<accession>A0ABQ6Y8L9</accession>
<gene>
    <name evidence="2" type="ORF">A6D6_01989</name>
</gene>
<name>A0ABQ6Y8L9_9GAMM</name>
<proteinExistence type="predicted"/>
<reference evidence="2 3" key="1">
    <citation type="submission" date="2012-09" db="EMBL/GenBank/DDBJ databases">
        <title>Genome Sequence of alkane-degrading Bacterium Alcanivorax sp. 6-D-6.</title>
        <authorList>
            <person name="Lai Q."/>
            <person name="Shao Z."/>
        </authorList>
    </citation>
    <scope>NUCLEOTIDE SEQUENCE [LARGE SCALE GENOMIC DNA]</scope>
    <source>
        <strain evidence="2 3">6-D-6</strain>
    </source>
</reference>
<keyword evidence="3" id="KW-1185">Reference proteome</keyword>
<feature type="compositionally biased region" description="Basic and acidic residues" evidence="1">
    <location>
        <begin position="85"/>
        <end position="97"/>
    </location>
</feature>
<evidence type="ECO:0000313" key="2">
    <source>
        <dbReference type="EMBL" id="KAF0805933.1"/>
    </source>
</evidence>
<feature type="region of interest" description="Disordered" evidence="1">
    <location>
        <begin position="1"/>
        <end position="97"/>
    </location>
</feature>
<dbReference type="Proteomes" id="UP000771797">
    <property type="component" value="Unassembled WGS sequence"/>
</dbReference>
<evidence type="ECO:0000256" key="1">
    <source>
        <dbReference type="SAM" id="MobiDB-lite"/>
    </source>
</evidence>
<dbReference type="EMBL" id="AQPF01000012">
    <property type="protein sequence ID" value="KAF0805933.1"/>
    <property type="molecule type" value="Genomic_DNA"/>
</dbReference>
<dbReference type="RefSeq" id="WP_159660654.1">
    <property type="nucleotide sequence ID" value="NZ_AQPF01000012.1"/>
</dbReference>
<organism evidence="2 3">
    <name type="scientific">Alcanivorax xiamenensis</name>
    <dbReference type="NCBI Taxonomy" id="1177156"/>
    <lineage>
        <taxon>Bacteria</taxon>
        <taxon>Pseudomonadati</taxon>
        <taxon>Pseudomonadota</taxon>
        <taxon>Gammaproteobacteria</taxon>
        <taxon>Oceanospirillales</taxon>
        <taxon>Alcanivoracaceae</taxon>
        <taxon>Alcanivorax</taxon>
    </lineage>
</organism>
<sequence>MKKMRKPMRNPAACNPLMRKGGPHQPGRQAVRPRLDWRDALEDYDDWQQEEENKEGPDGPSFLVHRGLEGNRIAFHQGQRSRVTPLRERREAGSAKA</sequence>
<evidence type="ECO:0000313" key="3">
    <source>
        <dbReference type="Proteomes" id="UP000771797"/>
    </source>
</evidence>
<feature type="compositionally biased region" description="Acidic residues" evidence="1">
    <location>
        <begin position="42"/>
        <end position="53"/>
    </location>
</feature>